<dbReference type="EnsemblPlants" id="EMT11941">
    <property type="protein sequence ID" value="EMT11941"/>
    <property type="gene ID" value="F775_04412"/>
</dbReference>
<dbReference type="AlphaFoldDB" id="M8BD90"/>
<protein>
    <recommendedName>
        <fullName evidence="2">RNase H type-1 domain-containing protein</fullName>
    </recommendedName>
</protein>
<reference evidence="1" key="1">
    <citation type="submission" date="2015-06" db="UniProtKB">
        <authorList>
            <consortium name="EnsemblPlants"/>
        </authorList>
    </citation>
    <scope>IDENTIFICATION</scope>
</reference>
<sequence length="171" mass="19145">MEEERAESAYKQKMGSSFKIDDRIIGCKVYTDTAWTNTTDSRNNSRKIGIGIYIQTSENEEETVTLISTTGKSVESPLRAKATVVQVAAEISYRIANNQITFLVDNLILARAPASRNLLQVAGHWQIRSQLPNYFPATANIQARVFNIPRELIVQAHSCASTSYRDNYPLS</sequence>
<proteinExistence type="predicted"/>
<evidence type="ECO:0000313" key="1">
    <source>
        <dbReference type="EnsemblPlants" id="EMT11941"/>
    </source>
</evidence>
<evidence type="ECO:0008006" key="2">
    <source>
        <dbReference type="Google" id="ProtNLM"/>
    </source>
</evidence>
<dbReference type="PANTHER" id="PTHR34146">
    <property type="entry name" value="POLYNUCLEOTIDYL TRANSFERASE, RIBONUCLEASE H-LIKE SUPERFAMILY PROTEIN-RELATED"/>
    <property type="match status" value="1"/>
</dbReference>
<dbReference type="PANTHER" id="PTHR34146:SF10">
    <property type="entry name" value="RNASE H TYPE-1 DOMAIN-CONTAINING PROTEIN"/>
    <property type="match status" value="1"/>
</dbReference>
<name>M8BD90_AEGTA</name>
<accession>M8BD90</accession>
<organism evidence="1">
    <name type="scientific">Aegilops tauschii</name>
    <name type="common">Tausch's goatgrass</name>
    <name type="synonym">Aegilops squarrosa</name>
    <dbReference type="NCBI Taxonomy" id="37682"/>
    <lineage>
        <taxon>Eukaryota</taxon>
        <taxon>Viridiplantae</taxon>
        <taxon>Streptophyta</taxon>
        <taxon>Embryophyta</taxon>
        <taxon>Tracheophyta</taxon>
        <taxon>Spermatophyta</taxon>
        <taxon>Magnoliopsida</taxon>
        <taxon>Liliopsida</taxon>
        <taxon>Poales</taxon>
        <taxon>Poaceae</taxon>
        <taxon>BOP clade</taxon>
        <taxon>Pooideae</taxon>
        <taxon>Triticodae</taxon>
        <taxon>Triticeae</taxon>
        <taxon>Triticinae</taxon>
        <taxon>Aegilops</taxon>
    </lineage>
</organism>